<dbReference type="EMBL" id="FQWQ01000006">
    <property type="protein sequence ID" value="SHH96605.1"/>
    <property type="molecule type" value="Genomic_DNA"/>
</dbReference>
<dbReference type="GO" id="GO:0016491">
    <property type="term" value="F:oxidoreductase activity"/>
    <property type="evidence" value="ECO:0007669"/>
    <property type="project" value="UniProtKB-KW"/>
</dbReference>
<accession>A0A1M5X9T7</accession>
<evidence type="ECO:0000259" key="3">
    <source>
        <dbReference type="Pfam" id="PF00881"/>
    </source>
</evidence>
<name>A0A1M5X9T7_9BACT</name>
<keyword evidence="2" id="KW-0560">Oxidoreductase</keyword>
<dbReference type="AlphaFoldDB" id="A0A1M5X9T7"/>
<dbReference type="SUPFAM" id="SSF55469">
    <property type="entry name" value="FMN-dependent nitroreductase-like"/>
    <property type="match status" value="1"/>
</dbReference>
<dbReference type="Gene3D" id="3.40.109.10">
    <property type="entry name" value="NADH Oxidase"/>
    <property type="match status" value="1"/>
</dbReference>
<proteinExistence type="inferred from homology"/>
<protein>
    <submittedName>
        <fullName evidence="4">Nitroreductase</fullName>
    </submittedName>
</protein>
<sequence>MPSTTGGDLMQKSHQIEHPISDLIRNRKSPRAFSQAPIEADKIRSLFEATRWAPSSTNEQPWVYIYATRDQTELWDKLFTCLNDSNKIWAKDAPLLILSLARKNFTRFPGANAHAMYDLGGANSFLSLQAVELGLQVRQMAGFQYQKTIEQLNIPDTYEVGVFIAVGYAGNPDALPENLKLRELAPRERILQHEFVMNHTF</sequence>
<dbReference type="PANTHER" id="PTHR43673">
    <property type="entry name" value="NAD(P)H NITROREDUCTASE YDGI-RELATED"/>
    <property type="match status" value="1"/>
</dbReference>
<feature type="domain" description="Nitroreductase" evidence="3">
    <location>
        <begin position="24"/>
        <end position="73"/>
    </location>
</feature>
<dbReference type="InterPro" id="IPR000415">
    <property type="entry name" value="Nitroreductase-like"/>
</dbReference>
<keyword evidence="5" id="KW-1185">Reference proteome</keyword>
<evidence type="ECO:0000313" key="5">
    <source>
        <dbReference type="Proteomes" id="UP000184212"/>
    </source>
</evidence>
<reference evidence="4 5" key="1">
    <citation type="submission" date="2016-11" db="EMBL/GenBank/DDBJ databases">
        <authorList>
            <person name="Jaros S."/>
            <person name="Januszkiewicz K."/>
            <person name="Wedrychowicz H."/>
        </authorList>
    </citation>
    <scope>NUCLEOTIDE SEQUENCE [LARGE SCALE GENOMIC DNA]</scope>
    <source>
        <strain evidence="4 5">DSM 24574</strain>
    </source>
</reference>
<gene>
    <name evidence="4" type="ORF">SAMN04488109_6293</name>
</gene>
<dbReference type="STRING" id="947013.SAMN04488109_6293"/>
<dbReference type="CDD" id="cd02138">
    <property type="entry name" value="TdsD-like"/>
    <property type="match status" value="1"/>
</dbReference>
<evidence type="ECO:0000256" key="1">
    <source>
        <dbReference type="ARBA" id="ARBA00007118"/>
    </source>
</evidence>
<comment type="similarity">
    <text evidence="1">Belongs to the nitroreductase family.</text>
</comment>
<evidence type="ECO:0000313" key="4">
    <source>
        <dbReference type="EMBL" id="SHH96605.1"/>
    </source>
</evidence>
<dbReference type="InterPro" id="IPR029479">
    <property type="entry name" value="Nitroreductase"/>
</dbReference>
<feature type="domain" description="Nitroreductase" evidence="3">
    <location>
        <begin position="86"/>
        <end position="168"/>
    </location>
</feature>
<organism evidence="4 5">
    <name type="scientific">Chryseolinea serpens</name>
    <dbReference type="NCBI Taxonomy" id="947013"/>
    <lineage>
        <taxon>Bacteria</taxon>
        <taxon>Pseudomonadati</taxon>
        <taxon>Bacteroidota</taxon>
        <taxon>Cytophagia</taxon>
        <taxon>Cytophagales</taxon>
        <taxon>Fulvivirgaceae</taxon>
        <taxon>Chryseolinea</taxon>
    </lineage>
</organism>
<dbReference type="PANTHER" id="PTHR43673:SF10">
    <property type="entry name" value="NADH DEHYDROGENASE_NAD(P)H NITROREDUCTASE XCC3605-RELATED"/>
    <property type="match status" value="1"/>
</dbReference>
<dbReference type="Proteomes" id="UP000184212">
    <property type="component" value="Unassembled WGS sequence"/>
</dbReference>
<dbReference type="Pfam" id="PF00881">
    <property type="entry name" value="Nitroreductase"/>
    <property type="match status" value="2"/>
</dbReference>
<evidence type="ECO:0000256" key="2">
    <source>
        <dbReference type="ARBA" id="ARBA00023002"/>
    </source>
</evidence>